<evidence type="ECO:0000313" key="2">
    <source>
        <dbReference type="EMBL" id="MFI6500282.1"/>
    </source>
</evidence>
<dbReference type="Proteomes" id="UP001612741">
    <property type="component" value="Unassembled WGS sequence"/>
</dbReference>
<dbReference type="InterPro" id="IPR024775">
    <property type="entry name" value="DinB-like"/>
</dbReference>
<accession>A0ABW7YX72</accession>
<evidence type="ECO:0000313" key="3">
    <source>
        <dbReference type="Proteomes" id="UP001612741"/>
    </source>
</evidence>
<comment type="caution">
    <text evidence="2">The sequence shown here is derived from an EMBL/GenBank/DDBJ whole genome shotgun (WGS) entry which is preliminary data.</text>
</comment>
<name>A0ABW7YX72_9ACTN</name>
<dbReference type="RefSeq" id="WP_397084084.1">
    <property type="nucleotide sequence ID" value="NZ_JBITGY010000006.1"/>
</dbReference>
<dbReference type="EMBL" id="JBITGY010000006">
    <property type="protein sequence ID" value="MFI6500282.1"/>
    <property type="molecule type" value="Genomic_DNA"/>
</dbReference>
<evidence type="ECO:0000259" key="1">
    <source>
        <dbReference type="Pfam" id="PF12867"/>
    </source>
</evidence>
<proteinExistence type="predicted"/>
<organism evidence="2 3">
    <name type="scientific">Nonomuraea typhae</name>
    <dbReference type="NCBI Taxonomy" id="2603600"/>
    <lineage>
        <taxon>Bacteria</taxon>
        <taxon>Bacillati</taxon>
        <taxon>Actinomycetota</taxon>
        <taxon>Actinomycetes</taxon>
        <taxon>Streptosporangiales</taxon>
        <taxon>Streptosporangiaceae</taxon>
        <taxon>Nonomuraea</taxon>
    </lineage>
</organism>
<reference evidence="2 3" key="1">
    <citation type="submission" date="2024-10" db="EMBL/GenBank/DDBJ databases">
        <title>The Natural Products Discovery Center: Release of the First 8490 Sequenced Strains for Exploring Actinobacteria Biosynthetic Diversity.</title>
        <authorList>
            <person name="Kalkreuter E."/>
            <person name="Kautsar S.A."/>
            <person name="Yang D."/>
            <person name="Bader C.D."/>
            <person name="Teijaro C.N."/>
            <person name="Fluegel L."/>
            <person name="Davis C.M."/>
            <person name="Simpson J.R."/>
            <person name="Lauterbach L."/>
            <person name="Steele A.D."/>
            <person name="Gui C."/>
            <person name="Meng S."/>
            <person name="Li G."/>
            <person name="Viehrig K."/>
            <person name="Ye F."/>
            <person name="Su P."/>
            <person name="Kiefer A.F."/>
            <person name="Nichols A."/>
            <person name="Cepeda A.J."/>
            <person name="Yan W."/>
            <person name="Fan B."/>
            <person name="Jiang Y."/>
            <person name="Adhikari A."/>
            <person name="Zheng C.-J."/>
            <person name="Schuster L."/>
            <person name="Cowan T.M."/>
            <person name="Smanski M.J."/>
            <person name="Chevrette M.G."/>
            <person name="De Carvalho L.P.S."/>
            <person name="Shen B."/>
        </authorList>
    </citation>
    <scope>NUCLEOTIDE SEQUENCE [LARGE SCALE GENOMIC DNA]</scope>
    <source>
        <strain evidence="2 3">NPDC050545</strain>
    </source>
</reference>
<keyword evidence="3" id="KW-1185">Reference proteome</keyword>
<dbReference type="InterPro" id="IPR034660">
    <property type="entry name" value="DinB/YfiT-like"/>
</dbReference>
<dbReference type="Pfam" id="PF12867">
    <property type="entry name" value="DinB_2"/>
    <property type="match status" value="1"/>
</dbReference>
<gene>
    <name evidence="2" type="ORF">ACIBG2_23065</name>
</gene>
<sequence>MTTKRAQLLVHQLDITWALFDYHLKDLDDDLTLWEPAEHTWTVRMVDGTWVADWADAEPDPVPAMSIGWLTWHIGFWWTTTLQHCFRGGAPAREEIGWPGGIEAAGAWLRQVKDEWRAELLALTDEELDSAERTAGLPWGEGQTLAEVAGWLNVELTKNVAEIGLVHILGVQR</sequence>
<protein>
    <submittedName>
        <fullName evidence="2">DinB family protein</fullName>
    </submittedName>
</protein>
<dbReference type="SUPFAM" id="SSF109854">
    <property type="entry name" value="DinB/YfiT-like putative metalloenzymes"/>
    <property type="match status" value="1"/>
</dbReference>
<feature type="domain" description="DinB-like" evidence="1">
    <location>
        <begin position="12"/>
        <end position="163"/>
    </location>
</feature>